<reference evidence="2 3" key="1">
    <citation type="submission" date="2024-04" db="EMBL/GenBank/DDBJ databases">
        <title>Tritrichomonas musculus Genome.</title>
        <authorList>
            <person name="Alves-Ferreira E."/>
            <person name="Grigg M."/>
            <person name="Lorenzi H."/>
            <person name="Galac M."/>
        </authorList>
    </citation>
    <scope>NUCLEOTIDE SEQUENCE [LARGE SCALE GENOMIC DNA]</scope>
    <source>
        <strain evidence="2 3">EAF2021</strain>
    </source>
</reference>
<protein>
    <recommendedName>
        <fullName evidence="1">DUF3447 domain-containing protein</fullName>
    </recommendedName>
</protein>
<dbReference type="EMBL" id="JAPFFF010000034">
    <property type="protein sequence ID" value="KAK8843872.1"/>
    <property type="molecule type" value="Genomic_DNA"/>
</dbReference>
<dbReference type="PANTHER" id="PTHR24159">
    <property type="match status" value="1"/>
</dbReference>
<dbReference type="PANTHER" id="PTHR24159:SF5">
    <property type="entry name" value="ANK_REP_REGION DOMAIN-CONTAINING PROTEIN"/>
    <property type="match status" value="1"/>
</dbReference>
<name>A0ABR2HBQ5_9EUKA</name>
<dbReference type="InterPro" id="IPR020683">
    <property type="entry name" value="DUF3447"/>
</dbReference>
<proteinExistence type="predicted"/>
<dbReference type="Pfam" id="PF11929">
    <property type="entry name" value="DUF3447"/>
    <property type="match status" value="1"/>
</dbReference>
<dbReference type="InterPro" id="IPR036770">
    <property type="entry name" value="Ankyrin_rpt-contain_sf"/>
</dbReference>
<comment type="caution">
    <text evidence="2">The sequence shown here is derived from an EMBL/GenBank/DDBJ whole genome shotgun (WGS) entry which is preliminary data.</text>
</comment>
<sequence length="381" mass="45529">MSAHILIDKMQEVQKELLNYLDEENDAALNFQDLLTIFEKNKIKENFVDLKLFLRLLINISNYHKRGPGFFNKIEQILNFFKEEIQNNFTNYDIFNFSKISKRILLYFIKEKMVIIDKVMAKNLIDKDHTKECYPYYFYPEIKPFINDIIDQKTPKWIQYFSTGIPENFEENRKIGENEHYICELIRKDLVDDFIIYTNKTNLQLDSLIIGSIYETHPELVREIPDNEYSLFLQPSLIEYAAFFGSIQIFQYLRLNGVEIKKTILGYAIFGNNPEIIHIIEEARIMPKKESFNDCLFNSIQCHHNEIANYLIENKNIKFICKKDCFQYYNFQMIQSEDINESNLVSFCKYDYSEFLRFYLNTNKSFDINKIINIQKSSISI</sequence>
<keyword evidence="3" id="KW-1185">Reference proteome</keyword>
<feature type="domain" description="DUF3447" evidence="1">
    <location>
        <begin position="258"/>
        <end position="333"/>
    </location>
</feature>
<evidence type="ECO:0000313" key="2">
    <source>
        <dbReference type="EMBL" id="KAK8843872.1"/>
    </source>
</evidence>
<organism evidence="2 3">
    <name type="scientific">Tritrichomonas musculus</name>
    <dbReference type="NCBI Taxonomy" id="1915356"/>
    <lineage>
        <taxon>Eukaryota</taxon>
        <taxon>Metamonada</taxon>
        <taxon>Parabasalia</taxon>
        <taxon>Tritrichomonadida</taxon>
        <taxon>Tritrichomonadidae</taxon>
        <taxon>Tritrichomonas</taxon>
    </lineage>
</organism>
<evidence type="ECO:0000313" key="3">
    <source>
        <dbReference type="Proteomes" id="UP001470230"/>
    </source>
</evidence>
<dbReference type="Proteomes" id="UP001470230">
    <property type="component" value="Unassembled WGS sequence"/>
</dbReference>
<dbReference type="SUPFAM" id="SSF48403">
    <property type="entry name" value="Ankyrin repeat"/>
    <property type="match status" value="1"/>
</dbReference>
<evidence type="ECO:0000259" key="1">
    <source>
        <dbReference type="Pfam" id="PF11929"/>
    </source>
</evidence>
<accession>A0ABR2HBQ5</accession>
<dbReference type="Gene3D" id="1.25.40.20">
    <property type="entry name" value="Ankyrin repeat-containing domain"/>
    <property type="match status" value="1"/>
</dbReference>
<gene>
    <name evidence="2" type="ORF">M9Y10_024948</name>
</gene>